<keyword evidence="2" id="KW-0378">Hydrolase</keyword>
<dbReference type="Pfam" id="PF01844">
    <property type="entry name" value="HNH"/>
    <property type="match status" value="1"/>
</dbReference>
<dbReference type="GO" id="GO:0008270">
    <property type="term" value="F:zinc ion binding"/>
    <property type="evidence" value="ECO:0007669"/>
    <property type="project" value="InterPro"/>
</dbReference>
<dbReference type="GO" id="GO:0004519">
    <property type="term" value="F:endonuclease activity"/>
    <property type="evidence" value="ECO:0007669"/>
    <property type="project" value="UniProtKB-KW"/>
</dbReference>
<keyword evidence="7" id="KW-1185">Reference proteome</keyword>
<feature type="domain" description="HNH" evidence="5">
    <location>
        <begin position="30"/>
        <end position="82"/>
    </location>
</feature>
<dbReference type="EMBL" id="JACRTG010000018">
    <property type="protein sequence ID" value="MBC8588082.1"/>
    <property type="molecule type" value="Genomic_DNA"/>
</dbReference>
<organism evidence="6 7">
    <name type="scientific">Paratissierella segnis</name>
    <dbReference type="NCBI Taxonomy" id="2763679"/>
    <lineage>
        <taxon>Bacteria</taxon>
        <taxon>Bacillati</taxon>
        <taxon>Bacillota</taxon>
        <taxon>Tissierellia</taxon>
        <taxon>Tissierellales</taxon>
        <taxon>Tissierellaceae</taxon>
        <taxon>Paratissierella</taxon>
    </lineage>
</organism>
<reference evidence="6" key="1">
    <citation type="submission" date="2020-08" db="EMBL/GenBank/DDBJ databases">
        <title>Genome public.</title>
        <authorList>
            <person name="Liu C."/>
            <person name="Sun Q."/>
        </authorList>
    </citation>
    <scope>NUCLEOTIDE SEQUENCE</scope>
    <source>
        <strain evidence="6">BX21</strain>
    </source>
</reference>
<dbReference type="InterPro" id="IPR003615">
    <property type="entry name" value="HNH_nuc"/>
</dbReference>
<sequence>MARDFAIKFYNSKQWKKCRETYKQSVNGLCERCLKDGKYVPGDEVHHKVWLTHDNINNPDITLSFKNLELLCATCHSIEHNRIEKEVVREGLMFNSNGELVESNP</sequence>
<proteinExistence type="inferred from homology"/>
<keyword evidence="1" id="KW-0540">Nuclease</keyword>
<evidence type="ECO:0000313" key="6">
    <source>
        <dbReference type="EMBL" id="MBC8588082.1"/>
    </source>
</evidence>
<dbReference type="InterPro" id="IPR002711">
    <property type="entry name" value="HNH"/>
</dbReference>
<dbReference type="GO" id="GO:0005829">
    <property type="term" value="C:cytosol"/>
    <property type="evidence" value="ECO:0007669"/>
    <property type="project" value="TreeGrafter"/>
</dbReference>
<evidence type="ECO:0000256" key="1">
    <source>
        <dbReference type="ARBA" id="ARBA00022722"/>
    </source>
</evidence>
<dbReference type="GO" id="GO:0016787">
    <property type="term" value="F:hydrolase activity"/>
    <property type="evidence" value="ECO:0007669"/>
    <property type="project" value="UniProtKB-KW"/>
</dbReference>
<dbReference type="Gene3D" id="1.10.30.50">
    <property type="match status" value="1"/>
</dbReference>
<evidence type="ECO:0000313" key="7">
    <source>
        <dbReference type="Proteomes" id="UP000601171"/>
    </source>
</evidence>
<gene>
    <name evidence="6" type="ORF">H8707_07510</name>
</gene>
<name>A0A926EX06_9FIRM</name>
<dbReference type="CDD" id="cd00085">
    <property type="entry name" value="HNHc"/>
    <property type="match status" value="1"/>
</dbReference>
<dbReference type="AlphaFoldDB" id="A0A926EX06"/>
<comment type="caution">
    <text evidence="6">The sequence shown here is derived from an EMBL/GenBank/DDBJ whole genome shotgun (WGS) entry which is preliminary data.</text>
</comment>
<evidence type="ECO:0000256" key="4">
    <source>
        <dbReference type="ARBA" id="ARBA00040194"/>
    </source>
</evidence>
<evidence type="ECO:0000256" key="3">
    <source>
        <dbReference type="ARBA" id="ARBA00038412"/>
    </source>
</evidence>
<evidence type="ECO:0000256" key="2">
    <source>
        <dbReference type="ARBA" id="ARBA00022801"/>
    </source>
</evidence>
<dbReference type="GO" id="GO:0003676">
    <property type="term" value="F:nucleic acid binding"/>
    <property type="evidence" value="ECO:0007669"/>
    <property type="project" value="InterPro"/>
</dbReference>
<evidence type="ECO:0000259" key="5">
    <source>
        <dbReference type="Pfam" id="PF01844"/>
    </source>
</evidence>
<dbReference type="PANTHER" id="PTHR41286:SF1">
    <property type="entry name" value="HNH NUCLEASE YAJD-RELATED"/>
    <property type="match status" value="1"/>
</dbReference>
<accession>A0A926EX06</accession>
<dbReference type="PANTHER" id="PTHR41286">
    <property type="entry name" value="HNH NUCLEASE YAJD-RELATED"/>
    <property type="match status" value="1"/>
</dbReference>
<keyword evidence="6" id="KW-0255">Endonuclease</keyword>
<comment type="similarity">
    <text evidence="3">Belongs to the HNH nuclease family.</text>
</comment>
<dbReference type="Proteomes" id="UP000601171">
    <property type="component" value="Unassembled WGS sequence"/>
</dbReference>
<protein>
    <recommendedName>
        <fullName evidence="4">Putative HNH nuclease YajD</fullName>
    </recommendedName>
</protein>